<dbReference type="GO" id="GO:0008154">
    <property type="term" value="P:actin polymerization or depolymerization"/>
    <property type="evidence" value="ECO:0007669"/>
    <property type="project" value="TreeGrafter"/>
</dbReference>
<dbReference type="Pfam" id="PF00626">
    <property type="entry name" value="Gelsolin"/>
    <property type="match status" value="1"/>
</dbReference>
<organism evidence="4 5">
    <name type="scientific">Callorhinchus milii</name>
    <name type="common">Ghost shark</name>
    <dbReference type="NCBI Taxonomy" id="7868"/>
    <lineage>
        <taxon>Eukaryota</taxon>
        <taxon>Metazoa</taxon>
        <taxon>Chordata</taxon>
        <taxon>Craniata</taxon>
        <taxon>Vertebrata</taxon>
        <taxon>Chondrichthyes</taxon>
        <taxon>Holocephali</taxon>
        <taxon>Chimaeriformes</taxon>
        <taxon>Callorhinchidae</taxon>
        <taxon>Callorhinchus</taxon>
    </lineage>
</organism>
<dbReference type="InterPro" id="IPR007123">
    <property type="entry name" value="Gelsolin-like_dom"/>
</dbReference>
<dbReference type="GO" id="GO:0005737">
    <property type="term" value="C:cytoplasm"/>
    <property type="evidence" value="ECO:0007669"/>
    <property type="project" value="TreeGrafter"/>
</dbReference>
<reference evidence="4" key="5">
    <citation type="submission" date="2025-09" db="UniProtKB">
        <authorList>
            <consortium name="Ensembl"/>
        </authorList>
    </citation>
    <scope>IDENTIFICATION</scope>
</reference>
<evidence type="ECO:0000256" key="1">
    <source>
        <dbReference type="ARBA" id="ARBA00022737"/>
    </source>
</evidence>
<dbReference type="GO" id="GO:0051015">
    <property type="term" value="F:actin filament binding"/>
    <property type="evidence" value="ECO:0007669"/>
    <property type="project" value="InterPro"/>
</dbReference>
<dbReference type="InterPro" id="IPR029006">
    <property type="entry name" value="ADF-H/Gelsolin-like_dom_sf"/>
</dbReference>
<dbReference type="GO" id="GO:0051014">
    <property type="term" value="P:actin filament severing"/>
    <property type="evidence" value="ECO:0007669"/>
    <property type="project" value="TreeGrafter"/>
</dbReference>
<dbReference type="SUPFAM" id="SSF55753">
    <property type="entry name" value="Actin depolymerizing proteins"/>
    <property type="match status" value="1"/>
</dbReference>
<proteinExistence type="predicted"/>
<evidence type="ECO:0000313" key="5">
    <source>
        <dbReference type="Proteomes" id="UP000314986"/>
    </source>
</evidence>
<reference evidence="5" key="1">
    <citation type="journal article" date="2006" name="Science">
        <title>Ancient noncoding elements conserved in the human genome.</title>
        <authorList>
            <person name="Venkatesh B."/>
            <person name="Kirkness E.F."/>
            <person name="Loh Y.H."/>
            <person name="Halpern A.L."/>
            <person name="Lee A.P."/>
            <person name="Johnson J."/>
            <person name="Dandona N."/>
            <person name="Viswanathan L.D."/>
            <person name="Tay A."/>
            <person name="Venter J.C."/>
            <person name="Strausberg R.L."/>
            <person name="Brenner S."/>
        </authorList>
    </citation>
    <scope>NUCLEOTIDE SEQUENCE [LARGE SCALE GENOMIC DNA]</scope>
</reference>
<evidence type="ECO:0000259" key="3">
    <source>
        <dbReference type="Pfam" id="PF00626"/>
    </source>
</evidence>
<feature type="domain" description="Gelsolin-like" evidence="3">
    <location>
        <begin position="2"/>
        <end position="64"/>
    </location>
</feature>
<name>A0A4W3GQU3_CALMI</name>
<dbReference type="GeneTree" id="ENSGT00940000159587"/>
<dbReference type="Ensembl" id="ENSCMIT00000000462.1">
    <property type="protein sequence ID" value="ENSCMIP00000000424.1"/>
    <property type="gene ID" value="ENSCMIG00000000314.1"/>
</dbReference>
<accession>A0A4W3GQU3</accession>
<keyword evidence="2" id="KW-0009">Actin-binding</keyword>
<keyword evidence="5" id="KW-1185">Reference proteome</keyword>
<dbReference type="PANTHER" id="PTHR11977">
    <property type="entry name" value="VILLIN"/>
    <property type="match status" value="1"/>
</dbReference>
<reference evidence="5" key="2">
    <citation type="journal article" date="2007" name="PLoS Biol.">
        <title>Survey sequencing and comparative analysis of the elephant shark (Callorhinchus milii) genome.</title>
        <authorList>
            <person name="Venkatesh B."/>
            <person name="Kirkness E.F."/>
            <person name="Loh Y.H."/>
            <person name="Halpern A.L."/>
            <person name="Lee A.P."/>
            <person name="Johnson J."/>
            <person name="Dandona N."/>
            <person name="Viswanathan L.D."/>
            <person name="Tay A."/>
            <person name="Venter J.C."/>
            <person name="Strausberg R.L."/>
            <person name="Brenner S."/>
        </authorList>
    </citation>
    <scope>NUCLEOTIDE SEQUENCE [LARGE SCALE GENOMIC DNA]</scope>
</reference>
<dbReference type="Proteomes" id="UP000314986">
    <property type="component" value="Unassembled WGS sequence"/>
</dbReference>
<dbReference type="STRING" id="7868.ENSCMIP00000000424"/>
<dbReference type="GO" id="GO:0015629">
    <property type="term" value="C:actin cytoskeleton"/>
    <property type="evidence" value="ECO:0007669"/>
    <property type="project" value="TreeGrafter"/>
</dbReference>
<reference evidence="5" key="3">
    <citation type="journal article" date="2014" name="Nature">
        <title>Elephant shark genome provides unique insights into gnathostome evolution.</title>
        <authorList>
            <consortium name="International Elephant Shark Genome Sequencing Consortium"/>
            <person name="Venkatesh B."/>
            <person name="Lee A.P."/>
            <person name="Ravi V."/>
            <person name="Maurya A.K."/>
            <person name="Lian M.M."/>
            <person name="Swann J.B."/>
            <person name="Ohta Y."/>
            <person name="Flajnik M.F."/>
            <person name="Sutoh Y."/>
            <person name="Kasahara M."/>
            <person name="Hoon S."/>
            <person name="Gangu V."/>
            <person name="Roy S.W."/>
            <person name="Irimia M."/>
            <person name="Korzh V."/>
            <person name="Kondrychyn I."/>
            <person name="Lim Z.W."/>
            <person name="Tay B.H."/>
            <person name="Tohari S."/>
            <person name="Kong K.W."/>
            <person name="Ho S."/>
            <person name="Lorente-Galdos B."/>
            <person name="Quilez J."/>
            <person name="Marques-Bonet T."/>
            <person name="Raney B.J."/>
            <person name="Ingham P.W."/>
            <person name="Tay A."/>
            <person name="Hillier L.W."/>
            <person name="Minx P."/>
            <person name="Boehm T."/>
            <person name="Wilson R.K."/>
            <person name="Brenner S."/>
            <person name="Warren W.C."/>
        </authorList>
    </citation>
    <scope>NUCLEOTIDE SEQUENCE [LARGE SCALE GENOMIC DNA]</scope>
</reference>
<keyword evidence="1" id="KW-0677">Repeat</keyword>
<protein>
    <submittedName>
        <fullName evidence="4">Advillin-like</fullName>
    </submittedName>
</protein>
<dbReference type="InParanoid" id="A0A4W3GQU3"/>
<sequence>MSWKSFNAGDVFLLDLGNVIIQWNGPQSNSSERLKGTLLAKDIRDRERGGRTPVGIVEGDKEQDSAELMKVLVSVLGKRPERLQPPTSDKRAAEQHRTSISLYQYVPQAETRKWAPV</sequence>
<dbReference type="PANTHER" id="PTHR11977:SF123">
    <property type="entry name" value="GELSOLIN"/>
    <property type="match status" value="1"/>
</dbReference>
<evidence type="ECO:0000313" key="4">
    <source>
        <dbReference type="Ensembl" id="ENSCMIP00000000424.1"/>
    </source>
</evidence>
<dbReference type="SMART" id="SM00262">
    <property type="entry name" value="GEL"/>
    <property type="match status" value="1"/>
</dbReference>
<dbReference type="GO" id="GO:0051016">
    <property type="term" value="P:barbed-end actin filament capping"/>
    <property type="evidence" value="ECO:0007669"/>
    <property type="project" value="TreeGrafter"/>
</dbReference>
<dbReference type="AlphaFoldDB" id="A0A4W3GQU3"/>
<evidence type="ECO:0000256" key="2">
    <source>
        <dbReference type="ARBA" id="ARBA00023203"/>
    </source>
</evidence>
<reference evidence="4" key="4">
    <citation type="submission" date="2025-08" db="UniProtKB">
        <authorList>
            <consortium name="Ensembl"/>
        </authorList>
    </citation>
    <scope>IDENTIFICATION</scope>
</reference>
<dbReference type="Gene3D" id="3.40.20.10">
    <property type="entry name" value="Severin"/>
    <property type="match status" value="1"/>
</dbReference>
<dbReference type="InterPro" id="IPR007122">
    <property type="entry name" value="Villin/Gelsolin"/>
</dbReference>
<dbReference type="GO" id="GO:0005546">
    <property type="term" value="F:phosphatidylinositol-4,5-bisphosphate binding"/>
    <property type="evidence" value="ECO:0007669"/>
    <property type="project" value="TreeGrafter"/>
</dbReference>